<gene>
    <name evidence="2" type="ORF">EVAR_68674_1</name>
</gene>
<comment type="caution">
    <text evidence="2">The sequence shown here is derived from an EMBL/GenBank/DDBJ whole genome shotgun (WGS) entry which is preliminary data.</text>
</comment>
<evidence type="ECO:0000313" key="3">
    <source>
        <dbReference type="Proteomes" id="UP000299102"/>
    </source>
</evidence>
<feature type="region of interest" description="Disordered" evidence="1">
    <location>
        <begin position="140"/>
        <end position="172"/>
    </location>
</feature>
<protein>
    <recommendedName>
        <fullName evidence="4">Endonuclease/exonuclease/phosphatase domain-containing protein</fullName>
    </recommendedName>
</protein>
<name>A0A4C1SQU8_EUMVA</name>
<evidence type="ECO:0000313" key="2">
    <source>
        <dbReference type="EMBL" id="GBP04593.1"/>
    </source>
</evidence>
<evidence type="ECO:0000256" key="1">
    <source>
        <dbReference type="SAM" id="MobiDB-lite"/>
    </source>
</evidence>
<evidence type="ECO:0008006" key="4">
    <source>
        <dbReference type="Google" id="ProtNLM"/>
    </source>
</evidence>
<sequence length="430" mass="47756">MPIKHILRKLPTVTSTKGIPVHSVYRIFGRDGSSLGFILVFLPNINEARNLSKVCGLSGIRVEVPHRKESPSQCHRSQRFKHGVANCHANPGCVECLIPQLVHWGCPRTRGSERKPSCVNCDQNNTANYRGISPYTRTLTNPWGKKSAPEDCPRTTEGEHPPKAPALPPASTVTGPAISFRDDIKTVMSVLRTLKSWEISEYIQNLCICRNAENNLNVVIKYHHLMVKLVYLMSLPRCKVTPSVGCYKPHNISLMSFNANGLNNSHQTVALEQPRSPPLLRDAVILFGDFNFRKTPGFEIIALFMSTYYPGGPCNRSSTLDIVIIKGVAFNVSCIETIHNLDPDNPPVLVRMGSPAGESPNLSMKITNWNRVSTAHEKIDTTSLNSIPNDIYTTDEIDSTIDALTNQVNTVVGNNVREVVPHERISYCRV</sequence>
<dbReference type="AlphaFoldDB" id="A0A4C1SQU8"/>
<dbReference type="EMBL" id="BGZK01003792">
    <property type="protein sequence ID" value="GBP04593.1"/>
    <property type="molecule type" value="Genomic_DNA"/>
</dbReference>
<accession>A0A4C1SQU8</accession>
<proteinExistence type="predicted"/>
<dbReference type="OrthoDB" id="7487383at2759"/>
<feature type="compositionally biased region" description="Basic and acidic residues" evidence="1">
    <location>
        <begin position="147"/>
        <end position="162"/>
    </location>
</feature>
<reference evidence="2 3" key="1">
    <citation type="journal article" date="2019" name="Commun. Biol.">
        <title>The bagworm genome reveals a unique fibroin gene that provides high tensile strength.</title>
        <authorList>
            <person name="Kono N."/>
            <person name="Nakamura H."/>
            <person name="Ohtoshi R."/>
            <person name="Tomita M."/>
            <person name="Numata K."/>
            <person name="Arakawa K."/>
        </authorList>
    </citation>
    <scope>NUCLEOTIDE SEQUENCE [LARGE SCALE GENOMIC DNA]</scope>
</reference>
<dbReference type="Proteomes" id="UP000299102">
    <property type="component" value="Unassembled WGS sequence"/>
</dbReference>
<keyword evidence="3" id="KW-1185">Reference proteome</keyword>
<organism evidence="2 3">
    <name type="scientific">Eumeta variegata</name>
    <name type="common">Bagworm moth</name>
    <name type="synonym">Eumeta japonica</name>
    <dbReference type="NCBI Taxonomy" id="151549"/>
    <lineage>
        <taxon>Eukaryota</taxon>
        <taxon>Metazoa</taxon>
        <taxon>Ecdysozoa</taxon>
        <taxon>Arthropoda</taxon>
        <taxon>Hexapoda</taxon>
        <taxon>Insecta</taxon>
        <taxon>Pterygota</taxon>
        <taxon>Neoptera</taxon>
        <taxon>Endopterygota</taxon>
        <taxon>Lepidoptera</taxon>
        <taxon>Glossata</taxon>
        <taxon>Ditrysia</taxon>
        <taxon>Tineoidea</taxon>
        <taxon>Psychidae</taxon>
        <taxon>Oiketicinae</taxon>
        <taxon>Eumeta</taxon>
    </lineage>
</organism>